<keyword evidence="1 6" id="KW-0597">Phosphoprotein</keyword>
<dbReference type="Pfam" id="PF00072">
    <property type="entry name" value="Response_reg"/>
    <property type="match status" value="1"/>
</dbReference>
<dbReference type="Gene3D" id="3.40.50.2300">
    <property type="match status" value="1"/>
</dbReference>
<reference evidence="10 11" key="1">
    <citation type="submission" date="2020-08" db="EMBL/GenBank/DDBJ databases">
        <title>Genomic Encyclopedia of Type Strains, Phase IV (KMG-IV): sequencing the most valuable type-strain genomes for metagenomic binning, comparative biology and taxonomic classification.</title>
        <authorList>
            <person name="Goeker M."/>
        </authorList>
    </citation>
    <scope>NUCLEOTIDE SEQUENCE [LARGE SCALE GENOMIC DNA]</scope>
    <source>
        <strain evidence="10 11">DSM 14552</strain>
    </source>
</reference>
<dbReference type="InterPro" id="IPR036388">
    <property type="entry name" value="WH-like_DNA-bd_sf"/>
</dbReference>
<keyword evidence="4 7" id="KW-0238">DNA-binding</keyword>
<dbReference type="Gene3D" id="6.10.250.690">
    <property type="match status" value="1"/>
</dbReference>
<feature type="DNA-binding region" description="OmpR/PhoB-type" evidence="7">
    <location>
        <begin position="125"/>
        <end position="223"/>
    </location>
</feature>
<dbReference type="InterPro" id="IPR001789">
    <property type="entry name" value="Sig_transdc_resp-reg_receiver"/>
</dbReference>
<feature type="modified residue" description="4-aspartylphosphate" evidence="6">
    <location>
        <position position="51"/>
    </location>
</feature>
<dbReference type="CDD" id="cd19935">
    <property type="entry name" value="REC_OmpR_CusR-like"/>
    <property type="match status" value="1"/>
</dbReference>
<dbReference type="SMART" id="SM00862">
    <property type="entry name" value="Trans_reg_C"/>
    <property type="match status" value="1"/>
</dbReference>
<feature type="domain" description="Response regulatory" evidence="8">
    <location>
        <begin position="2"/>
        <end position="116"/>
    </location>
</feature>
<dbReference type="GO" id="GO:0005829">
    <property type="term" value="C:cytosol"/>
    <property type="evidence" value="ECO:0007669"/>
    <property type="project" value="TreeGrafter"/>
</dbReference>
<protein>
    <submittedName>
        <fullName evidence="10">Two-component system OmpR family response regulator</fullName>
    </submittedName>
</protein>
<keyword evidence="5" id="KW-0804">Transcription</keyword>
<dbReference type="InterPro" id="IPR039420">
    <property type="entry name" value="WalR-like"/>
</dbReference>
<proteinExistence type="predicted"/>
<comment type="caution">
    <text evidence="10">The sequence shown here is derived from an EMBL/GenBank/DDBJ whole genome shotgun (WGS) entry which is preliminary data.</text>
</comment>
<dbReference type="PROSITE" id="PS51755">
    <property type="entry name" value="OMPR_PHOB"/>
    <property type="match status" value="1"/>
</dbReference>
<feature type="domain" description="OmpR/PhoB-type" evidence="9">
    <location>
        <begin position="125"/>
        <end position="223"/>
    </location>
</feature>
<evidence type="ECO:0000256" key="4">
    <source>
        <dbReference type="ARBA" id="ARBA00023125"/>
    </source>
</evidence>
<dbReference type="GO" id="GO:0000976">
    <property type="term" value="F:transcription cis-regulatory region binding"/>
    <property type="evidence" value="ECO:0007669"/>
    <property type="project" value="TreeGrafter"/>
</dbReference>
<dbReference type="EMBL" id="JACICY010000009">
    <property type="protein sequence ID" value="MBB3862059.1"/>
    <property type="molecule type" value="Genomic_DNA"/>
</dbReference>
<dbReference type="InterPro" id="IPR011006">
    <property type="entry name" value="CheY-like_superfamily"/>
</dbReference>
<keyword evidence="11" id="KW-1185">Reference proteome</keyword>
<gene>
    <name evidence="10" type="ORF">GGQ88_003353</name>
</gene>
<dbReference type="Proteomes" id="UP000562395">
    <property type="component" value="Unassembled WGS sequence"/>
</dbReference>
<name>A0A7W5ZZI9_9SPHN</name>
<dbReference type="AlphaFoldDB" id="A0A7W5ZZI9"/>
<sequence>MRILLAEDDTDTRQFVERGLGELSHDVISAANGEDALHYALTEDVDVIILDRMMPLLDGLSVLKRLRGGGVTTPVLMLTAVGRIEDRVDGLEAGADDYLIKPFAFSELAARIQALGRRASPASVATRLSAGGLEMELLGREVRREGKVVQLQPREFRLLEELMRNAGEFVTRTMLLERVWGFHFDPQTKIVETHMSRLRAKLNEGGRADAIETVRGVGYRIRST</sequence>
<dbReference type="SUPFAM" id="SSF52172">
    <property type="entry name" value="CheY-like"/>
    <property type="match status" value="1"/>
</dbReference>
<dbReference type="RefSeq" id="WP_183614546.1">
    <property type="nucleotide sequence ID" value="NZ_JACICY010000009.1"/>
</dbReference>
<evidence type="ECO:0000256" key="1">
    <source>
        <dbReference type="ARBA" id="ARBA00022553"/>
    </source>
</evidence>
<dbReference type="PANTHER" id="PTHR48111">
    <property type="entry name" value="REGULATOR OF RPOS"/>
    <property type="match status" value="1"/>
</dbReference>
<evidence type="ECO:0000259" key="9">
    <source>
        <dbReference type="PROSITE" id="PS51755"/>
    </source>
</evidence>
<dbReference type="Pfam" id="PF00486">
    <property type="entry name" value="Trans_reg_C"/>
    <property type="match status" value="1"/>
</dbReference>
<accession>A0A7W5ZZI9</accession>
<dbReference type="FunFam" id="1.10.10.10:FF:000005">
    <property type="entry name" value="Two-component system response regulator"/>
    <property type="match status" value="1"/>
</dbReference>
<evidence type="ECO:0000256" key="5">
    <source>
        <dbReference type="ARBA" id="ARBA00023163"/>
    </source>
</evidence>
<evidence type="ECO:0000313" key="11">
    <source>
        <dbReference type="Proteomes" id="UP000562395"/>
    </source>
</evidence>
<dbReference type="SMART" id="SM00448">
    <property type="entry name" value="REC"/>
    <property type="match status" value="1"/>
</dbReference>
<dbReference type="PANTHER" id="PTHR48111:SF76">
    <property type="entry name" value="TWO-COMPONENT RESPONSE REGULATOR"/>
    <property type="match status" value="1"/>
</dbReference>
<dbReference type="GO" id="GO:0000156">
    <property type="term" value="F:phosphorelay response regulator activity"/>
    <property type="evidence" value="ECO:0007669"/>
    <property type="project" value="TreeGrafter"/>
</dbReference>
<keyword evidence="2" id="KW-0902">Two-component regulatory system</keyword>
<dbReference type="PROSITE" id="PS50110">
    <property type="entry name" value="RESPONSE_REGULATORY"/>
    <property type="match status" value="1"/>
</dbReference>
<dbReference type="Gene3D" id="1.10.10.10">
    <property type="entry name" value="Winged helix-like DNA-binding domain superfamily/Winged helix DNA-binding domain"/>
    <property type="match status" value="1"/>
</dbReference>
<dbReference type="GO" id="GO:0006355">
    <property type="term" value="P:regulation of DNA-templated transcription"/>
    <property type="evidence" value="ECO:0007669"/>
    <property type="project" value="InterPro"/>
</dbReference>
<evidence type="ECO:0000256" key="6">
    <source>
        <dbReference type="PROSITE-ProRule" id="PRU00169"/>
    </source>
</evidence>
<dbReference type="GO" id="GO:0032993">
    <property type="term" value="C:protein-DNA complex"/>
    <property type="evidence" value="ECO:0007669"/>
    <property type="project" value="TreeGrafter"/>
</dbReference>
<evidence type="ECO:0000256" key="7">
    <source>
        <dbReference type="PROSITE-ProRule" id="PRU01091"/>
    </source>
</evidence>
<organism evidence="10 11">
    <name type="scientific">Novosphingobium hassiacum</name>
    <dbReference type="NCBI Taxonomy" id="173676"/>
    <lineage>
        <taxon>Bacteria</taxon>
        <taxon>Pseudomonadati</taxon>
        <taxon>Pseudomonadota</taxon>
        <taxon>Alphaproteobacteria</taxon>
        <taxon>Sphingomonadales</taxon>
        <taxon>Sphingomonadaceae</taxon>
        <taxon>Novosphingobium</taxon>
    </lineage>
</organism>
<evidence type="ECO:0000256" key="3">
    <source>
        <dbReference type="ARBA" id="ARBA00023015"/>
    </source>
</evidence>
<evidence type="ECO:0000259" key="8">
    <source>
        <dbReference type="PROSITE" id="PS50110"/>
    </source>
</evidence>
<keyword evidence="3" id="KW-0805">Transcription regulation</keyword>
<dbReference type="CDD" id="cd00383">
    <property type="entry name" value="trans_reg_C"/>
    <property type="match status" value="1"/>
</dbReference>
<evidence type="ECO:0000313" key="10">
    <source>
        <dbReference type="EMBL" id="MBB3862059.1"/>
    </source>
</evidence>
<evidence type="ECO:0000256" key="2">
    <source>
        <dbReference type="ARBA" id="ARBA00023012"/>
    </source>
</evidence>
<dbReference type="InterPro" id="IPR001867">
    <property type="entry name" value="OmpR/PhoB-type_DNA-bd"/>
</dbReference>